<dbReference type="NCBIfam" id="NF005502">
    <property type="entry name" value="PRK07117.1"/>
    <property type="match status" value="1"/>
</dbReference>
<dbReference type="RefSeq" id="WP_353896002.1">
    <property type="nucleotide sequence ID" value="NZ_JBEVCJ010000009.1"/>
</dbReference>
<organism evidence="2 3">
    <name type="scientific">Aliikangiella maris</name>
    <dbReference type="NCBI Taxonomy" id="3162458"/>
    <lineage>
        <taxon>Bacteria</taxon>
        <taxon>Pseudomonadati</taxon>
        <taxon>Pseudomonadota</taxon>
        <taxon>Gammaproteobacteria</taxon>
        <taxon>Oceanospirillales</taxon>
        <taxon>Pleioneaceae</taxon>
        <taxon>Aliikangiella</taxon>
    </lineage>
</organism>
<dbReference type="Proteomes" id="UP001548189">
    <property type="component" value="Unassembled WGS sequence"/>
</dbReference>
<evidence type="ECO:0000259" key="1">
    <source>
        <dbReference type="PROSITE" id="PS50075"/>
    </source>
</evidence>
<sequence length="79" mass="8942">MNKQQIFDVIVGHAKEVLPELESHDFKFEDALKDLGANSIDRSEIVMMTLESIELNIPLIEIAKAENMGQLATLLQEKF</sequence>
<dbReference type="SUPFAM" id="SSF47336">
    <property type="entry name" value="ACP-like"/>
    <property type="match status" value="1"/>
</dbReference>
<dbReference type="InterPro" id="IPR009081">
    <property type="entry name" value="PP-bd_ACP"/>
</dbReference>
<dbReference type="PROSITE" id="PS50075">
    <property type="entry name" value="CARRIER"/>
    <property type="match status" value="1"/>
</dbReference>
<accession>A0ABV2BU11</accession>
<feature type="domain" description="Carrier" evidence="1">
    <location>
        <begin position="4"/>
        <end position="79"/>
    </location>
</feature>
<protein>
    <submittedName>
        <fullName evidence="2">Acyl carrier protein</fullName>
    </submittedName>
</protein>
<dbReference type="Gene3D" id="1.10.1200.10">
    <property type="entry name" value="ACP-like"/>
    <property type="match status" value="1"/>
</dbReference>
<name>A0ABV2BU11_9GAMM</name>
<gene>
    <name evidence="2" type="ORF">ABVT43_09790</name>
</gene>
<reference evidence="2 3" key="1">
    <citation type="submission" date="2024-06" db="EMBL/GenBank/DDBJ databases">
        <authorList>
            <person name="Li F."/>
        </authorList>
    </citation>
    <scope>NUCLEOTIDE SEQUENCE [LARGE SCALE GENOMIC DNA]</scope>
    <source>
        <strain evidence="2 3">GXAS 311</strain>
    </source>
</reference>
<proteinExistence type="predicted"/>
<comment type="caution">
    <text evidence="2">The sequence shown here is derived from an EMBL/GenBank/DDBJ whole genome shotgun (WGS) entry which is preliminary data.</text>
</comment>
<keyword evidence="3" id="KW-1185">Reference proteome</keyword>
<evidence type="ECO:0000313" key="3">
    <source>
        <dbReference type="Proteomes" id="UP001548189"/>
    </source>
</evidence>
<evidence type="ECO:0000313" key="2">
    <source>
        <dbReference type="EMBL" id="MET1255417.1"/>
    </source>
</evidence>
<dbReference type="EMBL" id="JBEVCJ010000009">
    <property type="protein sequence ID" value="MET1255417.1"/>
    <property type="molecule type" value="Genomic_DNA"/>
</dbReference>
<dbReference type="InterPro" id="IPR036736">
    <property type="entry name" value="ACP-like_sf"/>
</dbReference>